<dbReference type="Proteomes" id="UP000515756">
    <property type="component" value="Chromosome"/>
</dbReference>
<dbReference type="PANTHER" id="PTHR33336">
    <property type="entry name" value="QUINOL MONOOXYGENASE YGIN-RELATED"/>
    <property type="match status" value="1"/>
</dbReference>
<protein>
    <submittedName>
        <fullName evidence="2">Antibiotic biosynthesis monooxygenase</fullName>
    </submittedName>
    <submittedName>
        <fullName evidence="10">Quinol monooxygenase</fullName>
        <ecNumber evidence="10">1.-.-.-</ecNumber>
    </submittedName>
</protein>
<reference evidence="9" key="3">
    <citation type="submission" date="2020-12" db="EMBL/GenBank/DDBJ databases">
        <title>GES Beta-lactamases isolated from hospital effluents in Brazil.</title>
        <authorList>
            <person name="Conte D."/>
            <person name="Mesa D."/>
            <person name="Palmeiro J.K."/>
            <person name="Dalla-Costa L.M."/>
        </authorList>
    </citation>
    <scope>NUCLEOTIDE SEQUENCE [LARGE SCALE GENOMIC DNA]</scope>
    <source>
        <strain evidence="9">Aero21</strain>
    </source>
</reference>
<dbReference type="EMBL" id="BPOP01000036">
    <property type="protein sequence ID" value="GJB93084.1"/>
    <property type="molecule type" value="Genomic_DNA"/>
</dbReference>
<name>A0A3N9XVZ9_AERCA</name>
<reference evidence="10" key="6">
    <citation type="submission" date="2023-04" db="EMBL/GenBank/DDBJ databases">
        <title>Whole Genome Sequence of Multi-drug resistant Aeromonas caviae as a gut pathogen in newborn.</title>
        <authorList>
            <person name="Jadhav S.V."/>
            <person name="Saroj S.D."/>
            <person name="Saha U.B."/>
            <person name="Sen S."/>
            <person name="Kher A."/>
        </authorList>
    </citation>
    <scope>NUCLEOTIDE SEQUENCE</scope>
    <source>
        <strain evidence="10">SVJ23</strain>
    </source>
</reference>
<evidence type="ECO:0000313" key="10">
    <source>
        <dbReference type="EMBL" id="UZC85747.1"/>
    </source>
</evidence>
<keyword evidence="14" id="KW-1185">Reference proteome</keyword>
<dbReference type="Proteomes" id="UP000266778">
    <property type="component" value="Chromosome"/>
</dbReference>
<reference evidence="6" key="5">
    <citation type="submission" date="2022-09" db="EMBL/GenBank/DDBJ databases">
        <title>Intensive care unit water sources are persistently colonized with multi-drug resistant bacteria and are the site of extensive horizontal gene transfer of antibiotic resistance genes.</title>
        <authorList>
            <person name="Diorio-Toth L."/>
        </authorList>
    </citation>
    <scope>NUCLEOTIDE SEQUENCE</scope>
    <source>
        <strain evidence="6">GD03710</strain>
    </source>
</reference>
<dbReference type="EMBL" id="CP065937">
    <property type="protein sequence ID" value="QQA60311.1"/>
    <property type="molecule type" value="Genomic_DNA"/>
</dbReference>
<proteinExistence type="predicted"/>
<reference evidence="4 12" key="4">
    <citation type="submission" date="2021-07" db="EMBL/GenBank/DDBJ databases">
        <title>Draft genome sequence of carbapenem-resistant Aeromonas spp. in Japan.</title>
        <authorList>
            <person name="Maehana S."/>
            <person name="Suzuki M."/>
            <person name="Kitasato H."/>
        </authorList>
    </citation>
    <scope>NUCLEOTIDE SEQUENCE</scope>
    <source>
        <strain evidence="4">KAM351</strain>
        <strain evidence="5 12">KAM382</strain>
    </source>
</reference>
<evidence type="ECO:0000259" key="1">
    <source>
        <dbReference type="PROSITE" id="PS51725"/>
    </source>
</evidence>
<dbReference type="Proteomes" id="UP001163285">
    <property type="component" value="Chromosome"/>
</dbReference>
<dbReference type="Gene3D" id="3.30.70.100">
    <property type="match status" value="1"/>
</dbReference>
<evidence type="ECO:0000313" key="14">
    <source>
        <dbReference type="Proteomes" id="UP001304847"/>
    </source>
</evidence>
<dbReference type="AlphaFoldDB" id="A0A3N9XVZ9"/>
<dbReference type="Proteomes" id="UP000886934">
    <property type="component" value="Unassembled WGS sequence"/>
</dbReference>
<evidence type="ECO:0000313" key="8">
    <source>
        <dbReference type="EMBL" id="MEA9436893.1"/>
    </source>
</evidence>
<dbReference type="EMBL" id="JAOCIZ010000106">
    <property type="protein sequence ID" value="MDH1507251.1"/>
    <property type="molecule type" value="Genomic_DNA"/>
</dbReference>
<reference evidence="8 14" key="8">
    <citation type="submission" date="2023-12" db="EMBL/GenBank/DDBJ databases">
        <title>Characterization of antibiotic resistance in Aeromonas spp. in hospital effluent.</title>
        <authorList>
            <person name="Negoseki B.R.S."/>
            <person name="Krul D."/>
            <person name="Siqueira A.C."/>
            <person name="Almeida M."/>
            <person name="Mesa D."/>
            <person name="Conte D."/>
            <person name="Dalla-Costa L.M."/>
        </authorList>
    </citation>
    <scope>NUCLEOTIDE SEQUENCE [LARGE SCALE GENOMIC DNA]</scope>
    <source>
        <strain evidence="8 14">36v</strain>
    </source>
</reference>
<dbReference type="Proteomes" id="UP001277183">
    <property type="component" value="Unassembled WGS sequence"/>
</dbReference>
<evidence type="ECO:0000313" key="13">
    <source>
        <dbReference type="Proteomes" id="UP001163285"/>
    </source>
</evidence>
<evidence type="ECO:0000313" key="9">
    <source>
        <dbReference type="EMBL" id="QQA60311.1"/>
    </source>
</evidence>
<dbReference type="GO" id="GO:0004497">
    <property type="term" value="F:monooxygenase activity"/>
    <property type="evidence" value="ECO:0007669"/>
    <property type="project" value="UniProtKB-KW"/>
</dbReference>
<dbReference type="PANTHER" id="PTHR33336:SF15">
    <property type="entry name" value="ABM DOMAIN-CONTAINING PROTEIN"/>
    <property type="match status" value="1"/>
</dbReference>
<evidence type="ECO:0000313" key="5">
    <source>
        <dbReference type="EMBL" id="GJB93084.1"/>
    </source>
</evidence>
<reference evidence="2" key="1">
    <citation type="journal article" date="2019" name="J Environ">
        <title>Genetic characterization and potential molecular dissemination mechanism of tet (31) gene in Aeromonas caviae from an oxytetracycline wastewater treatment system.</title>
        <authorList>
            <person name="Shi Y."/>
            <person name="Tian Z."/>
            <person name="Leclercq S.O."/>
            <person name="Zhang H."/>
            <person name="Yang M."/>
            <person name="Zhang Y."/>
        </authorList>
    </citation>
    <scope>NUCLEOTIDE SEQUENCE</scope>
    <source>
        <strain evidence="2">T25-39</strain>
    </source>
</reference>
<dbReference type="Pfam" id="PF03992">
    <property type="entry name" value="ABM"/>
    <property type="match status" value="1"/>
</dbReference>
<dbReference type="Proteomes" id="UP000737420">
    <property type="component" value="Unassembled WGS sequence"/>
</dbReference>
<evidence type="ECO:0000313" key="6">
    <source>
        <dbReference type="EMBL" id="MDH1507251.1"/>
    </source>
</evidence>
<dbReference type="SUPFAM" id="SSF54909">
    <property type="entry name" value="Dimeric alpha+beta barrel"/>
    <property type="match status" value="1"/>
</dbReference>
<sequence>MPSPLIVIAQLDAKPEFAAQFRAALEPLIAATLQEPGCLRYQLHQSLESPHSWMLYEEWESEAALLAHQQQPHYIAFASLASPWFANRVVSRYRRA</sequence>
<evidence type="ECO:0000313" key="4">
    <source>
        <dbReference type="EMBL" id="GJA64731.1"/>
    </source>
</evidence>
<dbReference type="Proteomes" id="UP001161704">
    <property type="component" value="Unassembled WGS sequence"/>
</dbReference>
<gene>
    <name evidence="2" type="ORF">C1C91_00760</name>
    <name evidence="9" type="ORF">JC965_19530</name>
    <name evidence="4" type="ORF">KAM351_33420</name>
    <name evidence="5" type="ORF">KAM382_31450</name>
    <name evidence="6" type="ORF">N5I20_19575</name>
    <name evidence="10" type="ORF">OJY61_18195</name>
    <name evidence="7" type="ORF">SJS77_11360</name>
    <name evidence="8" type="ORF">VCX44_14025</name>
    <name evidence="3" type="ORF">WP2W18E01_40660</name>
</gene>
<reference evidence="7" key="7">
    <citation type="submission" date="2023-11" db="EMBL/GenBank/DDBJ databases">
        <title>WGS of Aeromonas in Northern Israel.</title>
        <authorList>
            <person name="Hershko Y."/>
        </authorList>
    </citation>
    <scope>NUCLEOTIDE SEQUENCE</scope>
    <source>
        <strain evidence="7">77416</strain>
    </source>
</reference>
<dbReference type="EMBL" id="JAYGOJ010000074">
    <property type="protein sequence ID" value="MEA9436893.1"/>
    <property type="molecule type" value="Genomic_DNA"/>
</dbReference>
<dbReference type="InterPro" id="IPR050744">
    <property type="entry name" value="AI-2_Isomerase_LsrG"/>
</dbReference>
<dbReference type="EC" id="1.-.-.-" evidence="10"/>
<evidence type="ECO:0000313" key="3">
    <source>
        <dbReference type="EMBL" id="BBQ32484.1"/>
    </source>
</evidence>
<dbReference type="EMBL" id="CP110176">
    <property type="protein sequence ID" value="UZC85747.1"/>
    <property type="molecule type" value="Genomic_DNA"/>
</dbReference>
<dbReference type="EMBL" id="AP021927">
    <property type="protein sequence ID" value="BBQ32484.1"/>
    <property type="molecule type" value="Genomic_DNA"/>
</dbReference>
<dbReference type="PROSITE" id="PS51725">
    <property type="entry name" value="ABM"/>
    <property type="match status" value="1"/>
</dbReference>
<dbReference type="EMBL" id="JAWZVU010000068">
    <property type="protein sequence ID" value="MDX7721072.1"/>
    <property type="molecule type" value="Genomic_DNA"/>
</dbReference>
<organism evidence="10 13">
    <name type="scientific">Aeromonas caviae</name>
    <name type="common">Aeromonas punctata</name>
    <dbReference type="NCBI Taxonomy" id="648"/>
    <lineage>
        <taxon>Bacteria</taxon>
        <taxon>Pseudomonadati</taxon>
        <taxon>Pseudomonadota</taxon>
        <taxon>Gammaproteobacteria</taxon>
        <taxon>Aeromonadales</taxon>
        <taxon>Aeromonadaceae</taxon>
        <taxon>Aeromonas</taxon>
    </lineage>
</organism>
<dbReference type="EMBL" id="BPNN01000059">
    <property type="protein sequence ID" value="GJA64731.1"/>
    <property type="molecule type" value="Genomic_DNA"/>
</dbReference>
<dbReference type="RefSeq" id="WP_041212774.1">
    <property type="nucleotide sequence ID" value="NZ_AP019195.1"/>
</dbReference>
<reference evidence="3 11" key="2">
    <citation type="submission" date="2019-12" db="EMBL/GenBank/DDBJ databases">
        <title>complete genome sequences of Aeromonas caviae str. WP2-W18-ESBL-01 isolated from wastewater treatment plant effluent.</title>
        <authorList>
            <person name="Sekizuka T."/>
            <person name="Itokawa K."/>
            <person name="Yatsu K."/>
            <person name="Inamine Y."/>
            <person name="Kuroda M."/>
        </authorList>
    </citation>
    <scope>NUCLEOTIDE SEQUENCE [LARGE SCALE GENOMIC DNA]</scope>
    <source>
        <strain evidence="3 11">WP2-W18-ESBL-01</strain>
    </source>
</reference>
<evidence type="ECO:0000313" key="12">
    <source>
        <dbReference type="Proteomes" id="UP000737420"/>
    </source>
</evidence>
<dbReference type="InterPro" id="IPR007138">
    <property type="entry name" value="ABM_dom"/>
</dbReference>
<dbReference type="Proteomes" id="UP001304847">
    <property type="component" value="Unassembled WGS sequence"/>
</dbReference>
<dbReference type="EMBL" id="CP025706">
    <property type="protein sequence ID" value="AXB03773.1"/>
    <property type="molecule type" value="Genomic_DNA"/>
</dbReference>
<keyword evidence="10" id="KW-0560">Oxidoreductase</keyword>
<accession>A0A3N9XVZ9</accession>
<evidence type="ECO:0000313" key="7">
    <source>
        <dbReference type="EMBL" id="MDX7721072.1"/>
    </source>
</evidence>
<dbReference type="InterPro" id="IPR011008">
    <property type="entry name" value="Dimeric_a/b-barrel"/>
</dbReference>
<feature type="domain" description="ABM" evidence="1">
    <location>
        <begin position="5"/>
        <end position="93"/>
    </location>
</feature>
<evidence type="ECO:0000313" key="11">
    <source>
        <dbReference type="Proteomes" id="UP000515756"/>
    </source>
</evidence>
<evidence type="ECO:0000313" key="2">
    <source>
        <dbReference type="EMBL" id="AXB03773.1"/>
    </source>
</evidence>
<keyword evidence="10" id="KW-0503">Monooxygenase</keyword>